<dbReference type="EMBL" id="SUTF01000012">
    <property type="protein sequence ID" value="MBE6511274.1"/>
    <property type="molecule type" value="Genomic_DNA"/>
</dbReference>
<dbReference type="InterPro" id="IPR050157">
    <property type="entry name" value="PSI_iron-sulfur_center"/>
</dbReference>
<dbReference type="GO" id="GO:0016491">
    <property type="term" value="F:oxidoreductase activity"/>
    <property type="evidence" value="ECO:0007669"/>
    <property type="project" value="UniProtKB-ARBA"/>
</dbReference>
<evidence type="ECO:0000256" key="2">
    <source>
        <dbReference type="ARBA" id="ARBA00022723"/>
    </source>
</evidence>
<dbReference type="PROSITE" id="PS00198">
    <property type="entry name" value="4FE4S_FER_1"/>
    <property type="match status" value="1"/>
</dbReference>
<evidence type="ECO:0000256" key="4">
    <source>
        <dbReference type="ARBA" id="ARBA00023014"/>
    </source>
</evidence>
<dbReference type="GO" id="GO:0010181">
    <property type="term" value="F:FMN binding"/>
    <property type="evidence" value="ECO:0007669"/>
    <property type="project" value="InterPro"/>
</dbReference>
<gene>
    <name evidence="7" type="ORF">E7Z74_08490</name>
</gene>
<evidence type="ECO:0000313" key="7">
    <source>
        <dbReference type="EMBL" id="MBE6511274.1"/>
    </source>
</evidence>
<dbReference type="AlphaFoldDB" id="A0A8T3VIG0"/>
<keyword evidence="2" id="KW-0479">Metal-binding</keyword>
<organism evidence="7 8">
    <name type="scientific">Methanobrevibacter millerae</name>
    <dbReference type="NCBI Taxonomy" id="230361"/>
    <lineage>
        <taxon>Archaea</taxon>
        <taxon>Methanobacteriati</taxon>
        <taxon>Methanobacteriota</taxon>
        <taxon>Methanomada group</taxon>
        <taxon>Methanobacteria</taxon>
        <taxon>Methanobacteriales</taxon>
        <taxon>Methanobacteriaceae</taxon>
        <taxon>Methanobrevibacter</taxon>
    </lineage>
</organism>
<dbReference type="InterPro" id="IPR017900">
    <property type="entry name" value="4Fe4S_Fe_S_CS"/>
</dbReference>
<dbReference type="Pfam" id="PF00037">
    <property type="entry name" value="Fer4"/>
    <property type="match status" value="1"/>
</dbReference>
<evidence type="ECO:0000259" key="6">
    <source>
        <dbReference type="PROSITE" id="PS51379"/>
    </source>
</evidence>
<dbReference type="SUPFAM" id="SSF54862">
    <property type="entry name" value="4Fe-4S ferredoxins"/>
    <property type="match status" value="1"/>
</dbReference>
<feature type="domain" description="4Fe-4S ferredoxin-type" evidence="6">
    <location>
        <begin position="204"/>
        <end position="231"/>
    </location>
</feature>
<dbReference type="InterPro" id="IPR017896">
    <property type="entry name" value="4Fe4S_Fe-S-bd"/>
</dbReference>
<dbReference type="Proteomes" id="UP000713479">
    <property type="component" value="Unassembled WGS sequence"/>
</dbReference>
<evidence type="ECO:0000259" key="5">
    <source>
        <dbReference type="PROSITE" id="PS50902"/>
    </source>
</evidence>
<name>A0A8T3VIG0_9EURY</name>
<dbReference type="GO" id="GO:0046872">
    <property type="term" value="F:metal ion binding"/>
    <property type="evidence" value="ECO:0007669"/>
    <property type="project" value="UniProtKB-KW"/>
</dbReference>
<reference evidence="7" key="1">
    <citation type="submission" date="2019-04" db="EMBL/GenBank/DDBJ databases">
        <title>Evolution of Biomass-Degrading Anaerobic Consortia Revealed by Metagenomics.</title>
        <authorList>
            <person name="Peng X."/>
        </authorList>
    </citation>
    <scope>NUCLEOTIDE SEQUENCE</scope>
    <source>
        <strain evidence="7">SIG13</strain>
    </source>
</reference>
<proteinExistence type="predicted"/>
<feature type="domain" description="4Fe-4S ferredoxin-type" evidence="6">
    <location>
        <begin position="174"/>
        <end position="203"/>
    </location>
</feature>
<dbReference type="SUPFAM" id="SSF52218">
    <property type="entry name" value="Flavoproteins"/>
    <property type="match status" value="1"/>
</dbReference>
<dbReference type="PANTHER" id="PTHR24960">
    <property type="entry name" value="PHOTOSYSTEM I IRON-SULFUR CENTER-RELATED"/>
    <property type="match status" value="1"/>
</dbReference>
<keyword evidence="4" id="KW-0411">Iron-sulfur</keyword>
<comment type="caution">
    <text evidence="7">The sequence shown here is derived from an EMBL/GenBank/DDBJ whole genome shotgun (WGS) entry which is preliminary data.</text>
</comment>
<dbReference type="InterPro" id="IPR029039">
    <property type="entry name" value="Flavoprotein-like_sf"/>
</dbReference>
<evidence type="ECO:0000256" key="1">
    <source>
        <dbReference type="ARBA" id="ARBA00022485"/>
    </source>
</evidence>
<dbReference type="PANTHER" id="PTHR24960:SF79">
    <property type="entry name" value="PHOTOSYSTEM I IRON-SULFUR CENTER"/>
    <property type="match status" value="1"/>
</dbReference>
<evidence type="ECO:0000256" key="3">
    <source>
        <dbReference type="ARBA" id="ARBA00023004"/>
    </source>
</evidence>
<dbReference type="GO" id="GO:0051539">
    <property type="term" value="F:4 iron, 4 sulfur cluster binding"/>
    <property type="evidence" value="ECO:0007669"/>
    <property type="project" value="UniProtKB-KW"/>
</dbReference>
<evidence type="ECO:0000313" key="8">
    <source>
        <dbReference type="Proteomes" id="UP000713479"/>
    </source>
</evidence>
<sequence>MLPFKKVSKIYFSPSGTTKRIVDEIAKNFELDNENYDLLSFDDGKNFEDELVIVGMPVFDGRIPKLAKDRLTEFKGKNTKAIAVINYGGLDYGDALLELVDLLKENDFEVIGATSTVSRHSLFNEIASKRPDNLDMKMLNEFSQNLIEKLESGRSNEIFVSGQKPFADYVNHSFNVNCNEDLCVYCNDCVYTCPVEAIEEDNPIETNLDLCDSCSLCINVCSENARSFDGENYFAEKADALENDISRKEIEFFM</sequence>
<feature type="domain" description="Flavodoxin-like" evidence="5">
    <location>
        <begin position="7"/>
        <end position="147"/>
    </location>
</feature>
<dbReference type="PROSITE" id="PS50902">
    <property type="entry name" value="FLAVODOXIN_LIKE"/>
    <property type="match status" value="1"/>
</dbReference>
<keyword evidence="1" id="KW-0004">4Fe-4S</keyword>
<keyword evidence="3" id="KW-0408">Iron</keyword>
<protein>
    <submittedName>
        <fullName evidence="7">Ferredoxin</fullName>
    </submittedName>
</protein>
<dbReference type="Gene3D" id="3.40.50.360">
    <property type="match status" value="1"/>
</dbReference>
<accession>A0A8T3VIG0</accession>
<dbReference type="InterPro" id="IPR008254">
    <property type="entry name" value="Flavodoxin/NO_synth"/>
</dbReference>
<dbReference type="PROSITE" id="PS51379">
    <property type="entry name" value="4FE4S_FER_2"/>
    <property type="match status" value="2"/>
</dbReference>
<dbReference type="Gene3D" id="3.30.70.20">
    <property type="match status" value="1"/>
</dbReference>